<evidence type="ECO:0000259" key="12">
    <source>
        <dbReference type="PROSITE" id="PS50011"/>
    </source>
</evidence>
<dbReference type="InterPro" id="IPR011009">
    <property type="entry name" value="Kinase-like_dom_sf"/>
</dbReference>
<dbReference type="GO" id="GO:0004674">
    <property type="term" value="F:protein serine/threonine kinase activity"/>
    <property type="evidence" value="ECO:0007669"/>
    <property type="project" value="UniProtKB-KW"/>
</dbReference>
<dbReference type="PROSITE" id="PS00108">
    <property type="entry name" value="PROTEIN_KINASE_ST"/>
    <property type="match status" value="1"/>
</dbReference>
<protein>
    <recommendedName>
        <fullName evidence="1">non-specific serine/threonine protein kinase</fullName>
        <ecNumber evidence="1">2.7.11.1</ecNumber>
    </recommendedName>
</protein>
<name>A0A915M3N9_MELJA</name>
<evidence type="ECO:0000313" key="14">
    <source>
        <dbReference type="WBParaSite" id="scaffold2885_cov191.g5616"/>
    </source>
</evidence>
<comment type="catalytic activity">
    <reaction evidence="7">
        <text>L-threonyl-[protein] + ATP = O-phospho-L-threonyl-[protein] + ADP + H(+)</text>
        <dbReference type="Rhea" id="RHEA:46608"/>
        <dbReference type="Rhea" id="RHEA-COMP:11060"/>
        <dbReference type="Rhea" id="RHEA-COMP:11605"/>
        <dbReference type="ChEBI" id="CHEBI:15378"/>
        <dbReference type="ChEBI" id="CHEBI:30013"/>
        <dbReference type="ChEBI" id="CHEBI:30616"/>
        <dbReference type="ChEBI" id="CHEBI:61977"/>
        <dbReference type="ChEBI" id="CHEBI:456216"/>
        <dbReference type="EC" id="2.7.11.1"/>
    </reaction>
</comment>
<feature type="region of interest" description="Disordered" evidence="11">
    <location>
        <begin position="1"/>
        <end position="39"/>
    </location>
</feature>
<evidence type="ECO:0000256" key="9">
    <source>
        <dbReference type="PROSITE-ProRule" id="PRU10141"/>
    </source>
</evidence>
<keyword evidence="2 10" id="KW-0723">Serine/threonine-protein kinase</keyword>
<dbReference type="SUPFAM" id="SSF56112">
    <property type="entry name" value="Protein kinase-like (PK-like)"/>
    <property type="match status" value="1"/>
</dbReference>
<dbReference type="FunFam" id="3.30.200.20:FF:000042">
    <property type="entry name" value="Aurora kinase A"/>
    <property type="match status" value="1"/>
</dbReference>
<keyword evidence="3" id="KW-0808">Transferase</keyword>
<evidence type="ECO:0000256" key="2">
    <source>
        <dbReference type="ARBA" id="ARBA00022527"/>
    </source>
</evidence>
<feature type="region of interest" description="Disordered" evidence="11">
    <location>
        <begin position="287"/>
        <end position="306"/>
    </location>
</feature>
<feature type="domain" description="Protein kinase" evidence="12">
    <location>
        <begin position="116"/>
        <end position="348"/>
    </location>
</feature>
<evidence type="ECO:0000256" key="11">
    <source>
        <dbReference type="SAM" id="MobiDB-lite"/>
    </source>
</evidence>
<dbReference type="PANTHER" id="PTHR24356:SF163">
    <property type="entry name" value="3-PHOSPHOINOSITIDE-DEPENDENT PROTEIN KINASE 1-RELATED"/>
    <property type="match status" value="1"/>
</dbReference>
<evidence type="ECO:0000256" key="4">
    <source>
        <dbReference type="ARBA" id="ARBA00022741"/>
    </source>
</evidence>
<dbReference type="InterPro" id="IPR017441">
    <property type="entry name" value="Protein_kinase_ATP_BS"/>
</dbReference>
<accession>A0A915M3N9</accession>
<dbReference type="AlphaFoldDB" id="A0A915M3N9"/>
<dbReference type="InterPro" id="IPR050236">
    <property type="entry name" value="Ser_Thr_kinase_AGC"/>
</dbReference>
<dbReference type="PANTHER" id="PTHR24356">
    <property type="entry name" value="SERINE/THREONINE-PROTEIN KINASE"/>
    <property type="match status" value="1"/>
</dbReference>
<evidence type="ECO:0000256" key="8">
    <source>
        <dbReference type="ARBA" id="ARBA00048679"/>
    </source>
</evidence>
<dbReference type="GO" id="GO:0035556">
    <property type="term" value="P:intracellular signal transduction"/>
    <property type="evidence" value="ECO:0007669"/>
    <property type="project" value="TreeGrafter"/>
</dbReference>
<evidence type="ECO:0000256" key="5">
    <source>
        <dbReference type="ARBA" id="ARBA00022777"/>
    </source>
</evidence>
<dbReference type="SMART" id="SM00220">
    <property type="entry name" value="S_TKc"/>
    <property type="match status" value="1"/>
</dbReference>
<dbReference type="Pfam" id="PF00069">
    <property type="entry name" value="Pkinase"/>
    <property type="match status" value="1"/>
</dbReference>
<dbReference type="EC" id="2.7.11.1" evidence="1"/>
<comment type="similarity">
    <text evidence="10">Belongs to the protein kinase superfamily.</text>
</comment>
<keyword evidence="5" id="KW-0418">Kinase</keyword>
<comment type="catalytic activity">
    <reaction evidence="8">
        <text>L-seryl-[protein] + ATP = O-phospho-L-seryl-[protein] + ADP + H(+)</text>
        <dbReference type="Rhea" id="RHEA:17989"/>
        <dbReference type="Rhea" id="RHEA-COMP:9863"/>
        <dbReference type="Rhea" id="RHEA-COMP:11604"/>
        <dbReference type="ChEBI" id="CHEBI:15378"/>
        <dbReference type="ChEBI" id="CHEBI:29999"/>
        <dbReference type="ChEBI" id="CHEBI:30616"/>
        <dbReference type="ChEBI" id="CHEBI:83421"/>
        <dbReference type="ChEBI" id="CHEBI:456216"/>
        <dbReference type="EC" id="2.7.11.1"/>
    </reaction>
</comment>
<evidence type="ECO:0000256" key="3">
    <source>
        <dbReference type="ARBA" id="ARBA00022679"/>
    </source>
</evidence>
<evidence type="ECO:0000256" key="6">
    <source>
        <dbReference type="ARBA" id="ARBA00022840"/>
    </source>
</evidence>
<proteinExistence type="inferred from homology"/>
<evidence type="ECO:0000256" key="10">
    <source>
        <dbReference type="RuleBase" id="RU000304"/>
    </source>
</evidence>
<dbReference type="GO" id="GO:0005524">
    <property type="term" value="F:ATP binding"/>
    <property type="evidence" value="ECO:0007669"/>
    <property type="project" value="UniProtKB-UniRule"/>
</dbReference>
<keyword evidence="6 9" id="KW-0067">ATP-binding</keyword>
<dbReference type="InterPro" id="IPR008271">
    <property type="entry name" value="Ser/Thr_kinase_AS"/>
</dbReference>
<organism evidence="13 14">
    <name type="scientific">Meloidogyne javanica</name>
    <name type="common">Root-knot nematode worm</name>
    <dbReference type="NCBI Taxonomy" id="6303"/>
    <lineage>
        <taxon>Eukaryota</taxon>
        <taxon>Metazoa</taxon>
        <taxon>Ecdysozoa</taxon>
        <taxon>Nematoda</taxon>
        <taxon>Chromadorea</taxon>
        <taxon>Rhabditida</taxon>
        <taxon>Tylenchina</taxon>
        <taxon>Tylenchomorpha</taxon>
        <taxon>Tylenchoidea</taxon>
        <taxon>Meloidogynidae</taxon>
        <taxon>Meloidogyninae</taxon>
        <taxon>Meloidogyne</taxon>
        <taxon>Meloidogyne incognita group</taxon>
    </lineage>
</organism>
<evidence type="ECO:0000256" key="7">
    <source>
        <dbReference type="ARBA" id="ARBA00047899"/>
    </source>
</evidence>
<dbReference type="Proteomes" id="UP000887561">
    <property type="component" value="Unplaced"/>
</dbReference>
<sequence length="348" mass="39144">MARMTQKQTTTDEEAKQIQNLHIEAKTEGKRSSPSGRLNAEKVGIALESILKIKDNKLPSSTTEDDIENDSFSSSSSSSPSSLSSHSSTLKEMNKITTNSMSDQTRTITSRTPKDFFFINVLGEGSFSTVYYSKEVDTGDEYAIKVLLKSEIRREGRARYVLREKDIMALLTYFYGGHPFIIRLYCTFQDNDRLYFALAYAKHGELLDWLRRLGSFDEEATLFYASEILCALEFLHKCKIIHRDLKPENILVGKDWHIMLSDFGTSKIINSEQTNKEQLPQQILDDVTTTLPPPPTSSPNKNSGGVRSSFVGTAHYISPEVLKSEDVGSECDYWALGAIIFQMISGQP</sequence>
<feature type="binding site" evidence="9">
    <location>
        <position position="145"/>
    </location>
    <ligand>
        <name>ATP</name>
        <dbReference type="ChEBI" id="CHEBI:30616"/>
    </ligand>
</feature>
<reference evidence="14" key="1">
    <citation type="submission" date="2022-11" db="UniProtKB">
        <authorList>
            <consortium name="WormBaseParasite"/>
        </authorList>
    </citation>
    <scope>IDENTIFICATION</scope>
</reference>
<feature type="region of interest" description="Disordered" evidence="11">
    <location>
        <begin position="57"/>
        <end position="90"/>
    </location>
</feature>
<evidence type="ECO:0000313" key="13">
    <source>
        <dbReference type="Proteomes" id="UP000887561"/>
    </source>
</evidence>
<dbReference type="WBParaSite" id="scaffold2885_cov191.g5616">
    <property type="protein sequence ID" value="scaffold2885_cov191.g5616"/>
    <property type="gene ID" value="scaffold2885_cov191.g5616"/>
</dbReference>
<keyword evidence="13" id="KW-1185">Reference proteome</keyword>
<keyword evidence="4 9" id="KW-0547">Nucleotide-binding</keyword>
<feature type="compositionally biased region" description="Low complexity" evidence="11">
    <location>
        <begin position="71"/>
        <end position="88"/>
    </location>
</feature>
<evidence type="ECO:0000256" key="1">
    <source>
        <dbReference type="ARBA" id="ARBA00012513"/>
    </source>
</evidence>
<dbReference type="Gene3D" id="1.10.510.10">
    <property type="entry name" value="Transferase(Phosphotransferase) domain 1"/>
    <property type="match status" value="1"/>
</dbReference>
<dbReference type="InterPro" id="IPR000719">
    <property type="entry name" value="Prot_kinase_dom"/>
</dbReference>
<dbReference type="Gene3D" id="3.30.200.20">
    <property type="entry name" value="Phosphorylase Kinase, domain 1"/>
    <property type="match status" value="1"/>
</dbReference>
<dbReference type="PROSITE" id="PS50011">
    <property type="entry name" value="PROTEIN_KINASE_DOM"/>
    <property type="match status" value="1"/>
</dbReference>
<dbReference type="PROSITE" id="PS00107">
    <property type="entry name" value="PROTEIN_KINASE_ATP"/>
    <property type="match status" value="1"/>
</dbReference>